<evidence type="ECO:0000256" key="7">
    <source>
        <dbReference type="ARBA" id="ARBA00023180"/>
    </source>
</evidence>
<dbReference type="InterPro" id="IPR042185">
    <property type="entry name" value="Serpin_sf_2"/>
</dbReference>
<comment type="similarity">
    <text evidence="2 8">Belongs to the serpin family.</text>
</comment>
<gene>
    <name evidence="11" type="primary">SPI3</name>
</gene>
<dbReference type="SUPFAM" id="SSF56574">
    <property type="entry name" value="Serpins"/>
    <property type="match status" value="1"/>
</dbReference>
<comment type="subcellular location">
    <subcellularLocation>
        <location evidence="1">Secreted</location>
    </subcellularLocation>
</comment>
<dbReference type="EMBL" id="GALX01004850">
    <property type="protein sequence ID" value="JAB63616.1"/>
    <property type="molecule type" value="Transcribed_RNA"/>
</dbReference>
<dbReference type="Pfam" id="PF00079">
    <property type="entry name" value="Serpin"/>
    <property type="match status" value="1"/>
</dbReference>
<dbReference type="PANTHER" id="PTHR11461">
    <property type="entry name" value="SERINE PROTEASE INHIBITOR, SERPIN"/>
    <property type="match status" value="1"/>
</dbReference>
<dbReference type="Gene3D" id="2.30.39.10">
    <property type="entry name" value="Alpha-1-antitrypsin, domain 1"/>
    <property type="match status" value="1"/>
</dbReference>
<proteinExistence type="inferred from homology"/>
<protein>
    <submittedName>
        <fullName evidence="11">Serine protease inhibitor 3/4</fullName>
    </submittedName>
</protein>
<dbReference type="PANTHER" id="PTHR11461:SF211">
    <property type="entry name" value="GH10112P-RELATED"/>
    <property type="match status" value="1"/>
</dbReference>
<dbReference type="MEROPS" id="I04.031"/>
<evidence type="ECO:0000256" key="9">
    <source>
        <dbReference type="SAM" id="Phobius"/>
    </source>
</evidence>
<keyword evidence="3" id="KW-0964">Secreted</keyword>
<dbReference type="InterPro" id="IPR036186">
    <property type="entry name" value="Serpin_sf"/>
</dbReference>
<keyword evidence="5" id="KW-0732">Signal</keyword>
<feature type="transmembrane region" description="Helical" evidence="9">
    <location>
        <begin position="21"/>
        <end position="40"/>
    </location>
</feature>
<reference evidence="11" key="1">
    <citation type="submission" date="2013-07" db="EMBL/GenBank/DDBJ databases">
        <title>Midgut Transcriptome Profiling of Anoplphora glabripennis, a Lignocellulose Degrading, Wood-Boring Cerambycid.</title>
        <authorList>
            <person name="Scully E.D."/>
            <person name="Hoover K."/>
            <person name="Carlson J.E."/>
            <person name="Tien M."/>
            <person name="Geib S.M."/>
        </authorList>
    </citation>
    <scope>NUCLEOTIDE SEQUENCE</scope>
</reference>
<evidence type="ECO:0000256" key="6">
    <source>
        <dbReference type="ARBA" id="ARBA00022900"/>
    </source>
</evidence>
<dbReference type="GO" id="GO:0005615">
    <property type="term" value="C:extracellular space"/>
    <property type="evidence" value="ECO:0007669"/>
    <property type="project" value="InterPro"/>
</dbReference>
<dbReference type="GO" id="GO:0004867">
    <property type="term" value="F:serine-type endopeptidase inhibitor activity"/>
    <property type="evidence" value="ECO:0007669"/>
    <property type="project" value="UniProtKB-KW"/>
</dbReference>
<dbReference type="InterPro" id="IPR023796">
    <property type="entry name" value="Serpin_dom"/>
</dbReference>
<dbReference type="CDD" id="cd19601">
    <property type="entry name" value="serpin42Da-like"/>
    <property type="match status" value="1"/>
</dbReference>
<evidence type="ECO:0000259" key="10">
    <source>
        <dbReference type="SMART" id="SM00093"/>
    </source>
</evidence>
<keyword evidence="4" id="KW-0646">Protease inhibitor</keyword>
<evidence type="ECO:0000256" key="4">
    <source>
        <dbReference type="ARBA" id="ARBA00022690"/>
    </source>
</evidence>
<dbReference type="FunFam" id="2.30.39.10:FF:000030">
    <property type="entry name" value="Serpin 2"/>
    <property type="match status" value="1"/>
</dbReference>
<dbReference type="SMART" id="SM00093">
    <property type="entry name" value="SERPIN"/>
    <property type="match status" value="1"/>
</dbReference>
<evidence type="ECO:0000313" key="11">
    <source>
        <dbReference type="EMBL" id="JAB63616.1"/>
    </source>
</evidence>
<name>V5I8E0_ANOGL</name>
<feature type="domain" description="Serpin" evidence="10">
    <location>
        <begin position="59"/>
        <end position="421"/>
    </location>
</feature>
<keyword evidence="7" id="KW-0325">Glycoprotein</keyword>
<keyword evidence="6" id="KW-0722">Serine protease inhibitor</keyword>
<dbReference type="InterPro" id="IPR042178">
    <property type="entry name" value="Serpin_sf_1"/>
</dbReference>
<organism evidence="11">
    <name type="scientific">Anoplophora glabripennis</name>
    <name type="common">Asian longhorn beetle</name>
    <name type="synonym">Anoplophora nobilis</name>
    <dbReference type="NCBI Taxonomy" id="217634"/>
    <lineage>
        <taxon>Eukaryota</taxon>
        <taxon>Metazoa</taxon>
        <taxon>Ecdysozoa</taxon>
        <taxon>Arthropoda</taxon>
        <taxon>Hexapoda</taxon>
        <taxon>Insecta</taxon>
        <taxon>Pterygota</taxon>
        <taxon>Neoptera</taxon>
        <taxon>Endopterygota</taxon>
        <taxon>Coleoptera</taxon>
        <taxon>Polyphaga</taxon>
        <taxon>Cucujiformia</taxon>
        <taxon>Chrysomeloidea</taxon>
        <taxon>Cerambycidae</taxon>
        <taxon>Lamiinae</taxon>
        <taxon>Lamiini</taxon>
        <taxon>Anoplophora</taxon>
    </lineage>
</organism>
<dbReference type="Gene3D" id="3.30.497.10">
    <property type="entry name" value="Antithrombin, subunit I, domain 2"/>
    <property type="match status" value="1"/>
</dbReference>
<keyword evidence="9" id="KW-0472">Membrane</keyword>
<evidence type="ECO:0000256" key="3">
    <source>
        <dbReference type="ARBA" id="ARBA00022525"/>
    </source>
</evidence>
<evidence type="ECO:0000256" key="2">
    <source>
        <dbReference type="ARBA" id="ARBA00009500"/>
    </source>
</evidence>
<dbReference type="InterPro" id="IPR000215">
    <property type="entry name" value="Serpin_fam"/>
</dbReference>
<keyword evidence="9" id="KW-1133">Transmembrane helix</keyword>
<dbReference type="AlphaFoldDB" id="V5I8E0"/>
<evidence type="ECO:0000256" key="8">
    <source>
        <dbReference type="RuleBase" id="RU000411"/>
    </source>
</evidence>
<evidence type="ECO:0000256" key="1">
    <source>
        <dbReference type="ARBA" id="ARBA00004613"/>
    </source>
</evidence>
<sequence>MQFSFRKKCKWSCFNSPDETLLVSVVFLLVGVVVSSNLIMAEEQKELKAVLHGNGELTKNLYNILAKKPGNVFFSPISIHAILSLVYQGSRGHTQEAFTKALNVPDVRVAAKGYKDVMSRLNSVKDVTLLIANKVFLQESYKLQQDFSTVAVQQFSSEVELLNFKQPKVAASSINTWVENKTNNKIRDLINPEDLDDNTVLVLVNAIYFKGKWALPFDVHNTRTEKFYLNDVDTVDVQMMHIKKKFFYKEDANLNAKVLELPYSNKNISLIVILPNERNGIADLEQKLASTDIMKITENMHKPEVEVALPKFKIEQTIDLQDSLTELGLGVIFDQENAELTGIIETKEQLYVSKAVQKAFIEVNEEGAEAAAATGMIMAMRCAMLPMPVEEVIVDHPFGIYLIHREGPLVQVLFSGRVIQPKV</sequence>
<evidence type="ECO:0000256" key="5">
    <source>
        <dbReference type="ARBA" id="ARBA00022729"/>
    </source>
</evidence>
<keyword evidence="9" id="KW-0812">Transmembrane</keyword>
<accession>V5I8E0</accession>